<gene>
    <name evidence="1" type="ORF">BDV37DRAFT_248452</name>
</gene>
<dbReference type="GeneID" id="43666683"/>
<evidence type="ECO:0000313" key="2">
    <source>
        <dbReference type="Proteomes" id="UP000325579"/>
    </source>
</evidence>
<dbReference type="RefSeq" id="XP_031941281.1">
    <property type="nucleotide sequence ID" value="XM_032081992.1"/>
</dbReference>
<keyword evidence="2" id="KW-1185">Reference proteome</keyword>
<name>A0A5N7DC43_9EURO</name>
<dbReference type="Proteomes" id="UP000325579">
    <property type="component" value="Unassembled WGS sequence"/>
</dbReference>
<organism evidence="1 2">
    <name type="scientific">Aspergillus pseudonomiae</name>
    <dbReference type="NCBI Taxonomy" id="1506151"/>
    <lineage>
        <taxon>Eukaryota</taxon>
        <taxon>Fungi</taxon>
        <taxon>Dikarya</taxon>
        <taxon>Ascomycota</taxon>
        <taxon>Pezizomycotina</taxon>
        <taxon>Eurotiomycetes</taxon>
        <taxon>Eurotiomycetidae</taxon>
        <taxon>Eurotiales</taxon>
        <taxon>Aspergillaceae</taxon>
        <taxon>Aspergillus</taxon>
        <taxon>Aspergillus subgen. Circumdati</taxon>
    </lineage>
</organism>
<sequence length="150" mass="16713">MVRYPGGVDVQENLDLVMGAAVGEWIASFLSVSACDKRNSSHPSSYFERLNSEVKANAMRGMGGLTHLCLLLGYAANDAPDFHSITPKEETGWKEHDKRVKRRGYRFLVHHSAFDINIQGFPQILSSSEQIHERKRSGAGLGNLDYTPIH</sequence>
<evidence type="ECO:0000313" key="1">
    <source>
        <dbReference type="EMBL" id="KAE8403962.1"/>
    </source>
</evidence>
<dbReference type="AlphaFoldDB" id="A0A5N7DC43"/>
<dbReference type="EMBL" id="ML736771">
    <property type="protein sequence ID" value="KAE8403962.1"/>
    <property type="molecule type" value="Genomic_DNA"/>
</dbReference>
<proteinExistence type="predicted"/>
<dbReference type="PROSITE" id="PS51257">
    <property type="entry name" value="PROKAR_LIPOPROTEIN"/>
    <property type="match status" value="1"/>
</dbReference>
<reference evidence="1 2" key="1">
    <citation type="submission" date="2019-04" db="EMBL/GenBank/DDBJ databases">
        <authorList>
            <consortium name="DOE Joint Genome Institute"/>
            <person name="Mondo S."/>
            <person name="Kjaerbolling I."/>
            <person name="Vesth T."/>
            <person name="Frisvad J.C."/>
            <person name="Nybo J.L."/>
            <person name="Theobald S."/>
            <person name="Kildgaard S."/>
            <person name="Isbrandt T."/>
            <person name="Kuo A."/>
            <person name="Sato A."/>
            <person name="Lyhne E.K."/>
            <person name="Kogle M.E."/>
            <person name="Wiebenga A."/>
            <person name="Kun R.S."/>
            <person name="Lubbers R.J."/>
            <person name="Makela M.R."/>
            <person name="Barry K."/>
            <person name="Chovatia M."/>
            <person name="Clum A."/>
            <person name="Daum C."/>
            <person name="Haridas S."/>
            <person name="He G."/>
            <person name="LaButti K."/>
            <person name="Lipzen A."/>
            <person name="Riley R."/>
            <person name="Salamov A."/>
            <person name="Simmons B.A."/>
            <person name="Magnuson J.K."/>
            <person name="Henrissat B."/>
            <person name="Mortensen U.H."/>
            <person name="Larsen T.O."/>
            <person name="Devries R.P."/>
            <person name="Grigoriev I.V."/>
            <person name="Machida M."/>
            <person name="Baker S.E."/>
            <person name="Andersen M.R."/>
            <person name="Cantor M.N."/>
            <person name="Hua S.X."/>
        </authorList>
    </citation>
    <scope>NUCLEOTIDE SEQUENCE [LARGE SCALE GENOMIC DNA]</scope>
    <source>
        <strain evidence="1 2">CBS 119388</strain>
    </source>
</reference>
<accession>A0A5N7DC43</accession>
<protein>
    <submittedName>
        <fullName evidence="1">Uncharacterized protein</fullName>
    </submittedName>
</protein>